<evidence type="ECO:0000313" key="1">
    <source>
        <dbReference type="EMBL" id="MBC2595736.1"/>
    </source>
</evidence>
<dbReference type="Proteomes" id="UP000546464">
    <property type="component" value="Unassembled WGS sequence"/>
</dbReference>
<reference evidence="1 2" key="1">
    <citation type="submission" date="2020-07" db="EMBL/GenBank/DDBJ databases">
        <authorList>
            <person name="Feng X."/>
        </authorList>
    </citation>
    <scope>NUCLEOTIDE SEQUENCE [LARGE SCALE GENOMIC DNA]</scope>
    <source>
        <strain evidence="1 2">JCM31066</strain>
    </source>
</reference>
<dbReference type="GO" id="GO:0016788">
    <property type="term" value="F:hydrolase activity, acting on ester bonds"/>
    <property type="evidence" value="ECO:0007669"/>
    <property type="project" value="UniProtKB-ARBA"/>
</dbReference>
<organism evidence="1 2">
    <name type="scientific">Ruficoccus amylovorans</name>
    <dbReference type="NCBI Taxonomy" id="1804625"/>
    <lineage>
        <taxon>Bacteria</taxon>
        <taxon>Pseudomonadati</taxon>
        <taxon>Verrucomicrobiota</taxon>
        <taxon>Opitutia</taxon>
        <taxon>Puniceicoccales</taxon>
        <taxon>Cerasicoccaceae</taxon>
        <taxon>Ruficoccus</taxon>
    </lineage>
</organism>
<evidence type="ECO:0000313" key="2">
    <source>
        <dbReference type="Proteomes" id="UP000546464"/>
    </source>
</evidence>
<name>A0A842HJI5_9BACT</name>
<dbReference type="SUPFAM" id="SSF52266">
    <property type="entry name" value="SGNH hydrolase"/>
    <property type="match status" value="1"/>
</dbReference>
<dbReference type="InterPro" id="IPR036514">
    <property type="entry name" value="SGNH_hydro_sf"/>
</dbReference>
<dbReference type="Gene3D" id="3.40.50.1110">
    <property type="entry name" value="SGNH hydrolase"/>
    <property type="match status" value="1"/>
</dbReference>
<protein>
    <recommendedName>
        <fullName evidence="3">DUF4886 domain-containing protein</fullName>
    </recommendedName>
</protein>
<keyword evidence="2" id="KW-1185">Reference proteome</keyword>
<gene>
    <name evidence="1" type="ORF">H5P28_15825</name>
</gene>
<dbReference type="AlphaFoldDB" id="A0A842HJI5"/>
<comment type="caution">
    <text evidence="1">The sequence shown here is derived from an EMBL/GenBank/DDBJ whole genome shotgun (WGS) entry which is preliminary data.</text>
</comment>
<dbReference type="RefSeq" id="WP_185676669.1">
    <property type="nucleotide sequence ID" value="NZ_JACHVB010000052.1"/>
</dbReference>
<dbReference type="EMBL" id="JACHVB010000052">
    <property type="protein sequence ID" value="MBC2595736.1"/>
    <property type="molecule type" value="Genomic_DNA"/>
</dbReference>
<proteinExistence type="predicted"/>
<sequence length="633" mass="67054">MSTSFVRLARILFAAGVGALCLSGTVDVLRAEEKILFIGNSYTLGLGGTASVPAIFEAMAKAGGQGSPLVQMRAVMGQDFKYHYENSLDVISQEPWTHVVLQNYSTEPTHVGNLSEHYLYGGLLYEAVMANRAGTRIHLYQTWARASEHAFYADGSFDSPAQMLDELKTNYQGLADRLNVAHPFAPAVTVNPVGEAWWNAGGNLSAGEPGYIDLYYTDDYHGNDRGYYLSACVHYACIYAGSPVGLFGQPSVAALGLDITADEAFALEQAAWDTVQGQPQAPVLTGTLVLGANQLALVFSREIDASVVAASEGFLVGNRGRLVAVTGARTDVNGRTLILTLAEDLSGNFLVDYSGLGTGYGSGQVAGNVGDAYDVFIDFSTYRTVSAGAVTWNGVGISDSIRDSVGNGERTPYLLAGDLADADGRATGISLVMTDAMGGNNVNGTSAGTLPVEATSDSFYGQTGDHLGFSDNGQGCFELRNLDPQKRYSFTFYASRTGVSDNRETLYTVVGTTSHSASLDTANNEDSVACVAGIAPSASGVITLQVSAGSANTSNKGYYYLGAVKISVSTADVAPQVYPPVRMGNTLMIDWAGPGLLETADKLGTVWTRASDYCAPTVEVLSEGERRFYRLHF</sequence>
<accession>A0A842HJI5</accession>
<evidence type="ECO:0008006" key="3">
    <source>
        <dbReference type="Google" id="ProtNLM"/>
    </source>
</evidence>